<evidence type="ECO:0000313" key="3">
    <source>
        <dbReference type="Proteomes" id="UP000789595"/>
    </source>
</evidence>
<gene>
    <name evidence="2" type="ORF">PECAL_4P01840</name>
</gene>
<keyword evidence="1" id="KW-0812">Transmembrane</keyword>
<keyword evidence="1" id="KW-1133">Transmembrane helix</keyword>
<dbReference type="EMBL" id="CAKKNE010000004">
    <property type="protein sequence ID" value="CAH0373019.1"/>
    <property type="molecule type" value="Genomic_DNA"/>
</dbReference>
<reference evidence="2" key="1">
    <citation type="submission" date="2021-11" db="EMBL/GenBank/DDBJ databases">
        <authorList>
            <consortium name="Genoscope - CEA"/>
            <person name="William W."/>
        </authorList>
    </citation>
    <scope>NUCLEOTIDE SEQUENCE</scope>
</reference>
<comment type="caution">
    <text evidence="2">The sequence shown here is derived from an EMBL/GenBank/DDBJ whole genome shotgun (WGS) entry which is preliminary data.</text>
</comment>
<dbReference type="AlphaFoldDB" id="A0A8J2STY3"/>
<evidence type="ECO:0000313" key="2">
    <source>
        <dbReference type="EMBL" id="CAH0373019.1"/>
    </source>
</evidence>
<name>A0A8J2STY3_9STRA</name>
<feature type="transmembrane region" description="Helical" evidence="1">
    <location>
        <begin position="18"/>
        <end position="37"/>
    </location>
</feature>
<feature type="transmembrane region" description="Helical" evidence="1">
    <location>
        <begin position="57"/>
        <end position="78"/>
    </location>
</feature>
<keyword evidence="3" id="KW-1185">Reference proteome</keyword>
<protein>
    <submittedName>
        <fullName evidence="2">Uncharacterized protein</fullName>
    </submittedName>
</protein>
<keyword evidence="1" id="KW-0472">Membrane</keyword>
<proteinExistence type="predicted"/>
<sequence>MAVCCCFHRTPKSRLCSLLFTLAIVVALHVFAFFAKFHASRQVHHCNNYGCGSKEHFYLAVIVMCFVAEFLYLLAFAFPKYICPVDPREEPPTIPATSDEVRAIYRPMAAWYRAPARDALRRHNGEFPPTSEALLAWKSFEAVTTAFLEDQPAGAAARV</sequence>
<evidence type="ECO:0000256" key="1">
    <source>
        <dbReference type="SAM" id="Phobius"/>
    </source>
</evidence>
<organism evidence="2 3">
    <name type="scientific">Pelagomonas calceolata</name>
    <dbReference type="NCBI Taxonomy" id="35677"/>
    <lineage>
        <taxon>Eukaryota</taxon>
        <taxon>Sar</taxon>
        <taxon>Stramenopiles</taxon>
        <taxon>Ochrophyta</taxon>
        <taxon>Pelagophyceae</taxon>
        <taxon>Pelagomonadales</taxon>
        <taxon>Pelagomonadaceae</taxon>
        <taxon>Pelagomonas</taxon>
    </lineage>
</organism>
<accession>A0A8J2STY3</accession>
<dbReference type="Proteomes" id="UP000789595">
    <property type="component" value="Unassembled WGS sequence"/>
</dbReference>